<evidence type="ECO:0000313" key="2">
    <source>
        <dbReference type="Proteomes" id="UP000276133"/>
    </source>
</evidence>
<comment type="caution">
    <text evidence="1">The sequence shown here is derived from an EMBL/GenBank/DDBJ whole genome shotgun (WGS) entry which is preliminary data.</text>
</comment>
<protein>
    <submittedName>
        <fullName evidence="1">Uncharacterized protein</fullName>
    </submittedName>
</protein>
<dbReference type="AlphaFoldDB" id="A0A3M7T5F0"/>
<proteinExistence type="predicted"/>
<accession>A0A3M7T5F0</accession>
<evidence type="ECO:0000313" key="1">
    <source>
        <dbReference type="EMBL" id="RNA43129.1"/>
    </source>
</evidence>
<reference evidence="1 2" key="1">
    <citation type="journal article" date="2018" name="Sci. Rep.">
        <title>Genomic signatures of local adaptation to the degree of environmental predictability in rotifers.</title>
        <authorList>
            <person name="Franch-Gras L."/>
            <person name="Hahn C."/>
            <person name="Garcia-Roger E.M."/>
            <person name="Carmona M.J."/>
            <person name="Serra M."/>
            <person name="Gomez A."/>
        </authorList>
    </citation>
    <scope>NUCLEOTIDE SEQUENCE [LARGE SCALE GENOMIC DNA]</scope>
    <source>
        <strain evidence="1">HYR1</strain>
    </source>
</reference>
<dbReference type="EMBL" id="REGN01000272">
    <property type="protein sequence ID" value="RNA43129.1"/>
    <property type="molecule type" value="Genomic_DNA"/>
</dbReference>
<organism evidence="1 2">
    <name type="scientific">Brachionus plicatilis</name>
    <name type="common">Marine rotifer</name>
    <name type="synonym">Brachionus muelleri</name>
    <dbReference type="NCBI Taxonomy" id="10195"/>
    <lineage>
        <taxon>Eukaryota</taxon>
        <taxon>Metazoa</taxon>
        <taxon>Spiralia</taxon>
        <taxon>Gnathifera</taxon>
        <taxon>Rotifera</taxon>
        <taxon>Eurotatoria</taxon>
        <taxon>Monogononta</taxon>
        <taxon>Pseudotrocha</taxon>
        <taxon>Ploima</taxon>
        <taxon>Brachionidae</taxon>
        <taxon>Brachionus</taxon>
    </lineage>
</organism>
<keyword evidence="2" id="KW-1185">Reference proteome</keyword>
<name>A0A3M7T5F0_BRAPC</name>
<gene>
    <name evidence="1" type="ORF">BpHYR1_015361</name>
</gene>
<sequence>MALITSFELSTAANTLRQLIRDGHYSLGKKNEKIFCLFFDLNKKILEESIKGQLGKKIILIN</sequence>
<dbReference type="Proteomes" id="UP000276133">
    <property type="component" value="Unassembled WGS sequence"/>
</dbReference>